<feature type="signal peptide" evidence="1">
    <location>
        <begin position="1"/>
        <end position="21"/>
    </location>
</feature>
<sequence length="161" mass="17665">MKLRVLTALSVISVVTSPVFAQPKPLALCIVHTKLQTEPPYEPAAGPYATGVYEQLAARRLQDGASLDITVLAATAQQDILPEVHRLQCSYVVQLWHNPRLGDILYFSLWNSATRKVIAQGASPIRLLLSQDPPPPGPQPVERDPCADLAQQIMKKLNKLP</sequence>
<name>A0A7G8BKM5_9BACT</name>
<gene>
    <name evidence="2" type="ORF">H7849_03705</name>
</gene>
<reference evidence="2 3" key="1">
    <citation type="submission" date="2020-08" db="EMBL/GenBank/DDBJ databases">
        <title>Edaphobacter telluris sp. nov. and Acidobacterium dinghuensis sp. nov., two acidobacteria isolated from forest soil.</title>
        <authorList>
            <person name="Fu J."/>
            <person name="Qiu L."/>
        </authorList>
    </citation>
    <scope>NUCLEOTIDE SEQUENCE [LARGE SCALE GENOMIC DNA]</scope>
    <source>
        <strain evidence="2">4Y35</strain>
    </source>
</reference>
<dbReference type="Proteomes" id="UP000515312">
    <property type="component" value="Chromosome"/>
</dbReference>
<keyword evidence="3" id="KW-1185">Reference proteome</keyword>
<protein>
    <recommendedName>
        <fullName evidence="4">DUF4154 domain-containing protein</fullName>
    </recommendedName>
</protein>
<feature type="chain" id="PRO_5029000130" description="DUF4154 domain-containing protein" evidence="1">
    <location>
        <begin position="22"/>
        <end position="161"/>
    </location>
</feature>
<dbReference type="EMBL" id="CP060394">
    <property type="protein sequence ID" value="QNI33095.1"/>
    <property type="molecule type" value="Genomic_DNA"/>
</dbReference>
<accession>A0A7G8BKM5</accession>
<evidence type="ECO:0008006" key="4">
    <source>
        <dbReference type="Google" id="ProtNLM"/>
    </source>
</evidence>
<organism evidence="2 3">
    <name type="scientific">Alloacidobacterium dinghuense</name>
    <dbReference type="NCBI Taxonomy" id="2763107"/>
    <lineage>
        <taxon>Bacteria</taxon>
        <taxon>Pseudomonadati</taxon>
        <taxon>Acidobacteriota</taxon>
        <taxon>Terriglobia</taxon>
        <taxon>Terriglobales</taxon>
        <taxon>Acidobacteriaceae</taxon>
        <taxon>Alloacidobacterium</taxon>
    </lineage>
</organism>
<evidence type="ECO:0000256" key="1">
    <source>
        <dbReference type="SAM" id="SignalP"/>
    </source>
</evidence>
<evidence type="ECO:0000313" key="3">
    <source>
        <dbReference type="Proteomes" id="UP000515312"/>
    </source>
</evidence>
<dbReference type="RefSeq" id="WP_186744238.1">
    <property type="nucleotide sequence ID" value="NZ_CP060394.1"/>
</dbReference>
<proteinExistence type="predicted"/>
<keyword evidence="1" id="KW-0732">Signal</keyword>
<dbReference type="AlphaFoldDB" id="A0A7G8BKM5"/>
<evidence type="ECO:0000313" key="2">
    <source>
        <dbReference type="EMBL" id="QNI33095.1"/>
    </source>
</evidence>
<dbReference type="KEGG" id="adin:H7849_03705"/>